<sequence>MKKDQLHELLYQALETEAGGVQVYETALQCAVHPDLKEEWRKYLEQTRTHEQMMRRLLEQMGLDPAKETSGRQIVRRKGESLVEVMKLALKKNNPQAAQLVAAECVVTAETKDHQNWELLGQAAEDLGAEGTAIKEAHDEVEDQEDEHLYHSMGWSRELWMESLGLPAVLPPPEEEQDVKTAEDAARAKASRKAMV</sequence>
<keyword evidence="3" id="KW-1185">Reference proteome</keyword>
<feature type="region of interest" description="Disordered" evidence="1">
    <location>
        <begin position="168"/>
        <end position="196"/>
    </location>
</feature>
<evidence type="ECO:0008006" key="4">
    <source>
        <dbReference type="Google" id="ProtNLM"/>
    </source>
</evidence>
<evidence type="ECO:0000256" key="1">
    <source>
        <dbReference type="SAM" id="MobiDB-lite"/>
    </source>
</evidence>
<protein>
    <recommendedName>
        <fullName evidence="4">DUF892 family protein</fullName>
    </recommendedName>
</protein>
<dbReference type="Proteomes" id="UP000198736">
    <property type="component" value="Unassembled WGS sequence"/>
</dbReference>
<accession>A0A0S4LRN0</accession>
<dbReference type="EMBL" id="CZPZ01000035">
    <property type="protein sequence ID" value="CUS39625.1"/>
    <property type="molecule type" value="Genomic_DNA"/>
</dbReference>
<dbReference type="SUPFAM" id="SSF47240">
    <property type="entry name" value="Ferritin-like"/>
    <property type="match status" value="1"/>
</dbReference>
<reference evidence="3" key="1">
    <citation type="submission" date="2015-10" db="EMBL/GenBank/DDBJ databases">
        <authorList>
            <person name="Luecker S."/>
            <person name="Luecker S."/>
        </authorList>
    </citation>
    <scope>NUCLEOTIDE SEQUENCE [LARGE SCALE GENOMIC DNA]</scope>
</reference>
<evidence type="ECO:0000313" key="3">
    <source>
        <dbReference type="Proteomes" id="UP000198736"/>
    </source>
</evidence>
<gene>
    <name evidence="2" type="ORF">COMA2_80086</name>
</gene>
<name>A0A0S4LRN0_9BACT</name>
<dbReference type="Gene3D" id="1.20.1260.10">
    <property type="match status" value="1"/>
</dbReference>
<feature type="compositionally biased region" description="Basic and acidic residues" evidence="1">
    <location>
        <begin position="178"/>
        <end position="187"/>
    </location>
</feature>
<evidence type="ECO:0000313" key="2">
    <source>
        <dbReference type="EMBL" id="CUS39625.1"/>
    </source>
</evidence>
<dbReference type="InterPro" id="IPR012347">
    <property type="entry name" value="Ferritin-like"/>
</dbReference>
<dbReference type="OrthoDB" id="5983475at2"/>
<organism evidence="2 3">
    <name type="scientific">Candidatus Nitrospira nitrificans</name>
    <dbReference type="NCBI Taxonomy" id="1742973"/>
    <lineage>
        <taxon>Bacteria</taxon>
        <taxon>Pseudomonadati</taxon>
        <taxon>Nitrospirota</taxon>
        <taxon>Nitrospiria</taxon>
        <taxon>Nitrospirales</taxon>
        <taxon>Nitrospiraceae</taxon>
        <taxon>Nitrospira</taxon>
    </lineage>
</organism>
<proteinExistence type="predicted"/>
<dbReference type="InterPro" id="IPR009078">
    <property type="entry name" value="Ferritin-like_SF"/>
</dbReference>
<dbReference type="RefSeq" id="WP_090901903.1">
    <property type="nucleotide sequence ID" value="NZ_CZPZ01000035.1"/>
</dbReference>
<dbReference type="AlphaFoldDB" id="A0A0S4LRN0"/>
<dbReference type="STRING" id="1742973.COMA2_80086"/>